<comment type="caution">
    <text evidence="1">The sequence shown here is derived from an EMBL/GenBank/DDBJ whole genome shotgun (WGS) entry which is preliminary data.</text>
</comment>
<keyword evidence="2" id="KW-1185">Reference proteome</keyword>
<accession>A0A643FFH5</accession>
<dbReference type="EMBL" id="VZPB01000009">
    <property type="protein sequence ID" value="KAB0583954.1"/>
    <property type="molecule type" value="Genomic_DNA"/>
</dbReference>
<gene>
    <name evidence="1" type="ORF">F7Q92_05635</name>
</gene>
<dbReference type="OrthoDB" id="8685558at2"/>
<evidence type="ECO:0000313" key="2">
    <source>
        <dbReference type="Proteomes" id="UP000430120"/>
    </source>
</evidence>
<reference evidence="1 2" key="1">
    <citation type="submission" date="2019-09" db="EMBL/GenBank/DDBJ databases">
        <title>Draft genome sequences of 48 bacterial type strains from the CCUG.</title>
        <authorList>
            <person name="Tunovic T."/>
            <person name="Pineiro-Iglesias B."/>
            <person name="Unosson C."/>
            <person name="Inganas E."/>
            <person name="Ohlen M."/>
            <person name="Cardew S."/>
            <person name="Jensie-Markopoulos S."/>
            <person name="Salva-Serra F."/>
            <person name="Jaen-Luchoro D."/>
            <person name="Karlsson R."/>
            <person name="Svensson-Stadler L."/>
            <person name="Chun J."/>
            <person name="Moore E."/>
        </authorList>
    </citation>
    <scope>NUCLEOTIDE SEQUENCE [LARGE SCALE GENOMIC DNA]</scope>
    <source>
        <strain evidence="1 2">CCUG 30977</strain>
    </source>
</reference>
<dbReference type="Proteomes" id="UP000430120">
    <property type="component" value="Unassembled WGS sequence"/>
</dbReference>
<protein>
    <submittedName>
        <fullName evidence="1">Uncharacterized protein</fullName>
    </submittedName>
</protein>
<organism evidence="1 2">
    <name type="scientific">Ideonella dechloratans</name>
    <dbReference type="NCBI Taxonomy" id="36863"/>
    <lineage>
        <taxon>Bacteria</taxon>
        <taxon>Pseudomonadati</taxon>
        <taxon>Pseudomonadota</taxon>
        <taxon>Betaproteobacteria</taxon>
        <taxon>Burkholderiales</taxon>
        <taxon>Sphaerotilaceae</taxon>
        <taxon>Ideonella</taxon>
    </lineage>
</organism>
<dbReference type="AlphaFoldDB" id="A0A643FFH5"/>
<proteinExistence type="predicted"/>
<dbReference type="RefSeq" id="WP_151123210.1">
    <property type="nucleotide sequence ID" value="NZ_CP088082.1"/>
</dbReference>
<sequence>MPPQLRYLDFDFSEDTDGHGVFDAMASVGPPSWSELQDETALVLDWALDRFPNGPGPLEDGNDWQFELAASREWSADEGLNYNTSSRRFSSQPSEARAVRHTLALTLSGSVAFCEALRAAFPADDD</sequence>
<evidence type="ECO:0000313" key="1">
    <source>
        <dbReference type="EMBL" id="KAB0583954.1"/>
    </source>
</evidence>
<name>A0A643FFH5_IDEDE</name>